<comment type="caution">
    <text evidence="2">The sequence shown here is derived from an EMBL/GenBank/DDBJ whole genome shotgun (WGS) entry which is preliminary data.</text>
</comment>
<gene>
    <name evidence="2" type="ORF">BS47DRAFT_1390781</name>
</gene>
<organism evidence="2 3">
    <name type="scientific">Hydnum rufescens UP504</name>
    <dbReference type="NCBI Taxonomy" id="1448309"/>
    <lineage>
        <taxon>Eukaryota</taxon>
        <taxon>Fungi</taxon>
        <taxon>Dikarya</taxon>
        <taxon>Basidiomycota</taxon>
        <taxon>Agaricomycotina</taxon>
        <taxon>Agaricomycetes</taxon>
        <taxon>Cantharellales</taxon>
        <taxon>Hydnaceae</taxon>
        <taxon>Hydnum</taxon>
    </lineage>
</organism>
<accession>A0A9P6B4S9</accession>
<evidence type="ECO:0000256" key="1">
    <source>
        <dbReference type="SAM" id="Phobius"/>
    </source>
</evidence>
<evidence type="ECO:0000313" key="3">
    <source>
        <dbReference type="Proteomes" id="UP000886523"/>
    </source>
</evidence>
<dbReference type="Proteomes" id="UP000886523">
    <property type="component" value="Unassembled WGS sequence"/>
</dbReference>
<sequence>MGNLDRFTVWPFSGCTGWHHIPPPLLEIQILWIRATLPTGGLAPPLTFLLLHLPYRYMQQMGLALSKSATRQAPLALIDTDAEYNLQLFNQPR</sequence>
<feature type="transmembrane region" description="Helical" evidence="1">
    <location>
        <begin position="31"/>
        <end position="51"/>
    </location>
</feature>
<keyword evidence="1" id="KW-0472">Membrane</keyword>
<name>A0A9P6B4S9_9AGAM</name>
<evidence type="ECO:0000313" key="2">
    <source>
        <dbReference type="EMBL" id="KAF9516316.1"/>
    </source>
</evidence>
<keyword evidence="3" id="KW-1185">Reference proteome</keyword>
<dbReference type="EMBL" id="MU128940">
    <property type="protein sequence ID" value="KAF9516316.1"/>
    <property type="molecule type" value="Genomic_DNA"/>
</dbReference>
<protein>
    <submittedName>
        <fullName evidence="2">Uncharacterized protein</fullName>
    </submittedName>
</protein>
<keyword evidence="1" id="KW-0812">Transmembrane</keyword>
<keyword evidence="1" id="KW-1133">Transmembrane helix</keyword>
<dbReference type="AlphaFoldDB" id="A0A9P6B4S9"/>
<reference evidence="2" key="1">
    <citation type="journal article" date="2020" name="Nat. Commun.">
        <title>Large-scale genome sequencing of mycorrhizal fungi provides insights into the early evolution of symbiotic traits.</title>
        <authorList>
            <person name="Miyauchi S."/>
            <person name="Kiss E."/>
            <person name="Kuo A."/>
            <person name="Drula E."/>
            <person name="Kohler A."/>
            <person name="Sanchez-Garcia M."/>
            <person name="Morin E."/>
            <person name="Andreopoulos B."/>
            <person name="Barry K.W."/>
            <person name="Bonito G."/>
            <person name="Buee M."/>
            <person name="Carver A."/>
            <person name="Chen C."/>
            <person name="Cichocki N."/>
            <person name="Clum A."/>
            <person name="Culley D."/>
            <person name="Crous P.W."/>
            <person name="Fauchery L."/>
            <person name="Girlanda M."/>
            <person name="Hayes R.D."/>
            <person name="Keri Z."/>
            <person name="LaButti K."/>
            <person name="Lipzen A."/>
            <person name="Lombard V."/>
            <person name="Magnuson J."/>
            <person name="Maillard F."/>
            <person name="Murat C."/>
            <person name="Nolan M."/>
            <person name="Ohm R.A."/>
            <person name="Pangilinan J."/>
            <person name="Pereira M.F."/>
            <person name="Perotto S."/>
            <person name="Peter M."/>
            <person name="Pfister S."/>
            <person name="Riley R."/>
            <person name="Sitrit Y."/>
            <person name="Stielow J.B."/>
            <person name="Szollosi G."/>
            <person name="Zifcakova L."/>
            <person name="Stursova M."/>
            <person name="Spatafora J.W."/>
            <person name="Tedersoo L."/>
            <person name="Vaario L.M."/>
            <person name="Yamada A."/>
            <person name="Yan M."/>
            <person name="Wang P."/>
            <person name="Xu J."/>
            <person name="Bruns T."/>
            <person name="Baldrian P."/>
            <person name="Vilgalys R."/>
            <person name="Dunand C."/>
            <person name="Henrissat B."/>
            <person name="Grigoriev I.V."/>
            <person name="Hibbett D."/>
            <person name="Nagy L.G."/>
            <person name="Martin F.M."/>
        </authorList>
    </citation>
    <scope>NUCLEOTIDE SEQUENCE</scope>
    <source>
        <strain evidence="2">UP504</strain>
    </source>
</reference>
<proteinExistence type="predicted"/>